<comment type="similarity">
    <text evidence="2">Belongs to the acid sphingomyelinase family.</text>
</comment>
<keyword evidence="3" id="KW-0964">Secreted</keyword>
<evidence type="ECO:0000256" key="2">
    <source>
        <dbReference type="ARBA" id="ARBA00008234"/>
    </source>
</evidence>
<sequence length="444" mass="49031">MRFSFILASIAICLTVDALPLGSIRRENIIEKNTLGPRQTVELKGKFLHVTDIHLDAYYLAKTDPSNLCHRKSSKDSKNVSGKFGALGTGCDSPTSLVQASFDFMKQSLSDVDFVIYTGDTARHDRDDSLKITDKDILEEHTVVTQYFKDTYNIPAIPFIPTIGNNDGFNHNDVVIEDPIFKSLKTIWAPFNLNLTDDFSEGGYFVQDIIPGKLQAMSINTMYFFSKNSEAKNCNTAGTSGALQITWMKKVLDAARTKKTSVYVVGHVPPNDDDASELYKSSCHELYIDLLGSYGDVIAGHFTGHTNSDMLTAIVKDGSSYSSLSAVDDSSELTSSSMVDPNVATVLFNAPSIIPVNNPAIRVYNYETQGTENPFGTILDWIQYYADLEEANDSGELEYKIEYQASELFGIETFDAAGVSKAFTKLATDKTIRKKYISYVSVSS</sequence>
<keyword evidence="5" id="KW-0325">Glycoprotein</keyword>
<comment type="caution">
    <text evidence="9">The sequence shown here is derived from an EMBL/GenBank/DDBJ whole genome shotgun (WGS) entry which is preliminary data.</text>
</comment>
<name>A0ABR3BHE9_PHYBL</name>
<reference evidence="9 10" key="1">
    <citation type="submission" date="2024-04" db="EMBL/GenBank/DDBJ databases">
        <title>Symmetric and asymmetric DNA N6-adenine methylation regulates different biological responses in Mucorales.</title>
        <authorList>
            <consortium name="Lawrence Berkeley National Laboratory"/>
            <person name="Lax C."/>
            <person name="Mondo S.J."/>
            <person name="Osorio-Concepcion M."/>
            <person name="Muszewska A."/>
            <person name="Corrochano-Luque M."/>
            <person name="Gutierrez G."/>
            <person name="Riley R."/>
            <person name="Lipzen A."/>
            <person name="Guo J."/>
            <person name="Hundley H."/>
            <person name="Amirebrahimi M."/>
            <person name="Ng V."/>
            <person name="Lorenzo-Gutierrez D."/>
            <person name="Binder U."/>
            <person name="Yang J."/>
            <person name="Song Y."/>
            <person name="Canovas D."/>
            <person name="Navarro E."/>
            <person name="Freitag M."/>
            <person name="Gabaldon T."/>
            <person name="Grigoriev I.V."/>
            <person name="Corrochano L.M."/>
            <person name="Nicolas F.E."/>
            <person name="Garre V."/>
        </authorList>
    </citation>
    <scope>NUCLEOTIDE SEQUENCE [LARGE SCALE GENOMIC DNA]</scope>
    <source>
        <strain evidence="9 10">L51</strain>
    </source>
</reference>
<feature type="domain" description="Sphingomyelin phosphodiesterase C-terminal" evidence="8">
    <location>
        <begin position="354"/>
        <end position="443"/>
    </location>
</feature>
<dbReference type="InterPro" id="IPR029052">
    <property type="entry name" value="Metallo-depent_PP-like"/>
</dbReference>
<organism evidence="9 10">
    <name type="scientific">Phycomyces blakesleeanus</name>
    <dbReference type="NCBI Taxonomy" id="4837"/>
    <lineage>
        <taxon>Eukaryota</taxon>
        <taxon>Fungi</taxon>
        <taxon>Fungi incertae sedis</taxon>
        <taxon>Mucoromycota</taxon>
        <taxon>Mucoromycotina</taxon>
        <taxon>Mucoromycetes</taxon>
        <taxon>Mucorales</taxon>
        <taxon>Phycomycetaceae</taxon>
        <taxon>Phycomyces</taxon>
    </lineage>
</organism>
<feature type="chain" id="PRO_5045916138" evidence="6">
    <location>
        <begin position="19"/>
        <end position="444"/>
    </location>
</feature>
<dbReference type="Gene3D" id="3.60.21.10">
    <property type="match status" value="1"/>
</dbReference>
<keyword evidence="6" id="KW-0732">Signal</keyword>
<evidence type="ECO:0000256" key="6">
    <source>
        <dbReference type="SAM" id="SignalP"/>
    </source>
</evidence>
<evidence type="ECO:0000259" key="7">
    <source>
        <dbReference type="Pfam" id="PF00149"/>
    </source>
</evidence>
<dbReference type="Proteomes" id="UP001448207">
    <property type="component" value="Unassembled WGS sequence"/>
</dbReference>
<dbReference type="EMBL" id="JBCLYO010000001">
    <property type="protein sequence ID" value="KAL0097988.1"/>
    <property type="molecule type" value="Genomic_DNA"/>
</dbReference>
<evidence type="ECO:0000256" key="3">
    <source>
        <dbReference type="ARBA" id="ARBA00022525"/>
    </source>
</evidence>
<dbReference type="InterPro" id="IPR004843">
    <property type="entry name" value="Calcineurin-like_PHP"/>
</dbReference>
<proteinExistence type="inferred from homology"/>
<feature type="domain" description="Calcineurin-like phosphoesterase" evidence="7">
    <location>
        <begin position="46"/>
        <end position="306"/>
    </location>
</feature>
<evidence type="ECO:0000259" key="8">
    <source>
        <dbReference type="Pfam" id="PF19272"/>
    </source>
</evidence>
<evidence type="ECO:0000256" key="4">
    <source>
        <dbReference type="ARBA" id="ARBA00022801"/>
    </source>
</evidence>
<accession>A0ABR3BHE9</accession>
<dbReference type="Pfam" id="PF00149">
    <property type="entry name" value="Metallophos"/>
    <property type="match status" value="1"/>
</dbReference>
<evidence type="ECO:0000256" key="1">
    <source>
        <dbReference type="ARBA" id="ARBA00004613"/>
    </source>
</evidence>
<dbReference type="Pfam" id="PF19272">
    <property type="entry name" value="ASMase_C"/>
    <property type="match status" value="1"/>
</dbReference>
<feature type="signal peptide" evidence="6">
    <location>
        <begin position="1"/>
        <end position="18"/>
    </location>
</feature>
<keyword evidence="10" id="KW-1185">Reference proteome</keyword>
<evidence type="ECO:0000313" key="9">
    <source>
        <dbReference type="EMBL" id="KAL0097988.1"/>
    </source>
</evidence>
<dbReference type="PANTHER" id="PTHR10340">
    <property type="entry name" value="SPHINGOMYELIN PHOSPHODIESTERASE"/>
    <property type="match status" value="1"/>
</dbReference>
<protein>
    <submittedName>
        <fullName evidence="9">Metallo-dependent phosphatase-like protein</fullName>
    </submittedName>
</protein>
<comment type="subcellular location">
    <subcellularLocation>
        <location evidence="1">Secreted</location>
    </subcellularLocation>
</comment>
<gene>
    <name evidence="9" type="ORF">J3Q64DRAFT_1632940</name>
</gene>
<keyword evidence="4" id="KW-0378">Hydrolase</keyword>
<dbReference type="PANTHER" id="PTHR10340:SF55">
    <property type="entry name" value="ENDOPOLYPHOSPHATASE"/>
    <property type="match status" value="1"/>
</dbReference>
<dbReference type="SUPFAM" id="SSF56300">
    <property type="entry name" value="Metallo-dependent phosphatases"/>
    <property type="match status" value="1"/>
</dbReference>
<evidence type="ECO:0000313" key="10">
    <source>
        <dbReference type="Proteomes" id="UP001448207"/>
    </source>
</evidence>
<dbReference type="InterPro" id="IPR045473">
    <property type="entry name" value="ASM_C"/>
</dbReference>
<evidence type="ECO:0000256" key="5">
    <source>
        <dbReference type="ARBA" id="ARBA00023180"/>
    </source>
</evidence>